<dbReference type="Proteomes" id="UP000466794">
    <property type="component" value="Unassembled WGS sequence"/>
</dbReference>
<evidence type="ECO:0000313" key="2">
    <source>
        <dbReference type="Proteomes" id="UP000466794"/>
    </source>
</evidence>
<dbReference type="EMBL" id="WRPP01000008">
    <property type="protein sequence ID" value="MVU82295.1"/>
    <property type="molecule type" value="Genomic_DNA"/>
</dbReference>
<keyword evidence="2" id="KW-1185">Reference proteome</keyword>
<reference evidence="1 2" key="1">
    <citation type="submission" date="2019-12" db="EMBL/GenBank/DDBJ databases">
        <title>Nocardia sp. nov. ET3-3 isolated from soil.</title>
        <authorList>
            <person name="Kanchanasin P."/>
            <person name="Tanasupawat S."/>
            <person name="Yuki M."/>
            <person name="Kudo T."/>
        </authorList>
    </citation>
    <scope>NUCLEOTIDE SEQUENCE [LARGE SCALE GENOMIC DNA]</scope>
    <source>
        <strain evidence="1 2">ET3-3</strain>
    </source>
</reference>
<evidence type="ECO:0000313" key="1">
    <source>
        <dbReference type="EMBL" id="MVU82295.1"/>
    </source>
</evidence>
<comment type="caution">
    <text evidence="1">The sequence shown here is derived from an EMBL/GenBank/DDBJ whole genome shotgun (WGS) entry which is preliminary data.</text>
</comment>
<protein>
    <submittedName>
        <fullName evidence="1">DUF4145 domain-containing protein</fullName>
    </submittedName>
</protein>
<proteinExistence type="predicted"/>
<dbReference type="RefSeq" id="WP_157391853.1">
    <property type="nucleotide sequence ID" value="NZ_WRPP01000008.1"/>
</dbReference>
<accession>A0A7K1V6M4</accession>
<gene>
    <name evidence="1" type="ORF">GPX89_34300</name>
</gene>
<organism evidence="1 2">
    <name type="scientific">Nocardia terrae</name>
    <dbReference type="NCBI Taxonomy" id="2675851"/>
    <lineage>
        <taxon>Bacteria</taxon>
        <taxon>Bacillati</taxon>
        <taxon>Actinomycetota</taxon>
        <taxon>Actinomycetes</taxon>
        <taxon>Mycobacteriales</taxon>
        <taxon>Nocardiaceae</taxon>
        <taxon>Nocardia</taxon>
    </lineage>
</organism>
<name>A0A7K1V6M4_9NOCA</name>
<dbReference type="AlphaFoldDB" id="A0A7K1V6M4"/>
<sequence length="271" mass="30753">MTETIPTVQLDERVLEHLAVLICGEDGDPYYRTAKELERFFKAAGLPNVPEYEGYRKDWTMERLNEIGNDSDSLRKVLLRLADRREYIDNDEGYTAVIEELDSLLAMESLQIIEEQGRPHLVERSTTTSRLASKAPAELTANISDIVTDTVFAGQLRDRLDEAYTCWHSGAPTAAIILLGSVLEGVLYDVAVNHTDTGKQPTDHLQTLIARARDEEWIGRDVADYADVLRNHRNLVHPKKQWKELYRPEDDLVRIAWNVVVAALNDLAALR</sequence>